<organism evidence="1 2">
    <name type="scientific">Taklimakanibacter albus</name>
    <dbReference type="NCBI Taxonomy" id="2800327"/>
    <lineage>
        <taxon>Bacteria</taxon>
        <taxon>Pseudomonadati</taxon>
        <taxon>Pseudomonadota</taxon>
        <taxon>Alphaproteobacteria</taxon>
        <taxon>Hyphomicrobiales</taxon>
        <taxon>Aestuariivirgaceae</taxon>
        <taxon>Taklimakanibacter</taxon>
    </lineage>
</organism>
<keyword evidence="2" id="KW-1185">Reference proteome</keyword>
<dbReference type="EMBL" id="JAENHL010000007">
    <property type="protein sequence ID" value="MBK1867322.1"/>
    <property type="molecule type" value="Genomic_DNA"/>
</dbReference>
<evidence type="ECO:0000313" key="2">
    <source>
        <dbReference type="Proteomes" id="UP000616151"/>
    </source>
</evidence>
<gene>
    <name evidence="1" type="ORF">JHL16_13280</name>
</gene>
<proteinExistence type="predicted"/>
<evidence type="ECO:0000313" key="1">
    <source>
        <dbReference type="EMBL" id="MBK1867322.1"/>
    </source>
</evidence>
<name>A0ACC5R3Y2_9HYPH</name>
<sequence length="278" mass="30168">MPAPQDIPHRPHRRLSLGLIGFGAFGRLAAYHLSPHFDLRAFDPAFAGSAGLAETAGCEVVVIAVPVARMADTLKAIASHVRPGALVLDVGSVKVEPARLMRELLPPHVDIVATHPLFGPQSARDGVRGLKIALCPVRGRRHRLVAAFLRIALGLEVITTTPDAHDRDAALSQGLTHLIAKVLVRMEPLPDLITTRSFDLICEAVEMVRHDPPQVFDAIERLNPYALEVRRRFFDLASALDAELHQPPVDLRHPPLARKSDHPRALSGVSGNISPPPA</sequence>
<accession>A0ACC5R3Y2</accession>
<reference evidence="1" key="1">
    <citation type="submission" date="2021-01" db="EMBL/GenBank/DDBJ databases">
        <authorList>
            <person name="Sun Q."/>
        </authorList>
    </citation>
    <scope>NUCLEOTIDE SEQUENCE</scope>
    <source>
        <strain evidence="1">YIM B02566</strain>
    </source>
</reference>
<dbReference type="Proteomes" id="UP000616151">
    <property type="component" value="Unassembled WGS sequence"/>
</dbReference>
<comment type="caution">
    <text evidence="1">The sequence shown here is derived from an EMBL/GenBank/DDBJ whole genome shotgun (WGS) entry which is preliminary data.</text>
</comment>
<protein>
    <submittedName>
        <fullName evidence="1">Prephenate dehydrogenase</fullName>
    </submittedName>
</protein>